<evidence type="ECO:0000256" key="6">
    <source>
        <dbReference type="ARBA" id="ARBA00021623"/>
    </source>
</evidence>
<name>A0A4S4NQD0_9BACT</name>
<dbReference type="OrthoDB" id="1108665at2"/>
<protein>
    <recommendedName>
        <fullName evidence="6">Phosphoenolpyruvate synthase</fullName>
        <ecNumber evidence="5">2.7.9.2</ecNumber>
    </recommendedName>
    <alternativeName>
        <fullName evidence="13">Pyruvate, water dikinase</fullName>
    </alternativeName>
</protein>
<comment type="cofactor">
    <cofactor evidence="1">
        <name>Mg(2+)</name>
        <dbReference type="ChEBI" id="CHEBI:18420"/>
    </cofactor>
</comment>
<evidence type="ECO:0000256" key="11">
    <source>
        <dbReference type="ARBA" id="ARBA00022840"/>
    </source>
</evidence>
<dbReference type="GO" id="GO:0005524">
    <property type="term" value="F:ATP binding"/>
    <property type="evidence" value="ECO:0007669"/>
    <property type="project" value="UniProtKB-KW"/>
</dbReference>
<dbReference type="Gene3D" id="3.30.470.20">
    <property type="entry name" value="ATP-grasp fold, B domain"/>
    <property type="match status" value="1"/>
</dbReference>
<dbReference type="Pfam" id="PF01326">
    <property type="entry name" value="PPDK_N"/>
    <property type="match status" value="1"/>
</dbReference>
<dbReference type="Proteomes" id="UP000308528">
    <property type="component" value="Unassembled WGS sequence"/>
</dbReference>
<evidence type="ECO:0000256" key="9">
    <source>
        <dbReference type="ARBA" id="ARBA00022741"/>
    </source>
</evidence>
<keyword evidence="7" id="KW-0808">Transferase</keyword>
<dbReference type="GO" id="GO:0046872">
    <property type="term" value="F:metal ion binding"/>
    <property type="evidence" value="ECO:0007669"/>
    <property type="project" value="UniProtKB-KW"/>
</dbReference>
<dbReference type="EC" id="2.7.9.2" evidence="5"/>
<dbReference type="EMBL" id="SRSF01000001">
    <property type="protein sequence ID" value="THH41357.1"/>
    <property type="molecule type" value="Genomic_DNA"/>
</dbReference>
<keyword evidence="8" id="KW-0479">Metal-binding</keyword>
<dbReference type="GO" id="GO:0008986">
    <property type="term" value="F:pyruvate, water dikinase activity"/>
    <property type="evidence" value="ECO:0007669"/>
    <property type="project" value="UniProtKB-EC"/>
</dbReference>
<evidence type="ECO:0000313" key="18">
    <source>
        <dbReference type="Proteomes" id="UP000308528"/>
    </source>
</evidence>
<feature type="chain" id="PRO_5020347517" description="Phosphoenolpyruvate synthase" evidence="15">
    <location>
        <begin position="28"/>
        <end position="987"/>
    </location>
</feature>
<accession>A0A4S4NQD0</accession>
<evidence type="ECO:0000259" key="16">
    <source>
        <dbReference type="Pfam" id="PF01326"/>
    </source>
</evidence>
<evidence type="ECO:0000256" key="3">
    <source>
        <dbReference type="ARBA" id="ARBA00004742"/>
    </source>
</evidence>
<evidence type="ECO:0000256" key="10">
    <source>
        <dbReference type="ARBA" id="ARBA00022777"/>
    </source>
</evidence>
<keyword evidence="11" id="KW-0067">ATP-binding</keyword>
<feature type="domain" description="Pyruvate phosphate dikinase AMP/ATP-binding" evidence="16">
    <location>
        <begin position="635"/>
        <end position="961"/>
    </location>
</feature>
<gene>
    <name evidence="17" type="ORF">E4021_01805</name>
</gene>
<dbReference type="AlphaFoldDB" id="A0A4S4NQD0"/>
<dbReference type="PANTHER" id="PTHR43030:SF1">
    <property type="entry name" value="PHOSPHOENOLPYRUVATE SYNTHASE"/>
    <property type="match status" value="1"/>
</dbReference>
<evidence type="ECO:0000256" key="15">
    <source>
        <dbReference type="SAM" id="SignalP"/>
    </source>
</evidence>
<sequence length="987" mass="111470">MFPFHRSFHRVLPLLLFSLTAFLSPLAAQPSSAEEVAALIDSYRKDRRGPYRGIFWFCSDGSQRAARDPCPNDDKAHQHADYRPEVKRLMREDHLFLGQVLADTDKAAFWDAEHDHSRLKQYQLNNYLVAVDNGWILEQARYYRGAFQIEDEEEWGRAFFRWLLAKDEVLQKDFYLIVQAARDIPHRGDTDLNQRIRAVSKEIADKYEAFMDLRIKIHGRPEGGDAGAVERFIEQHESALQQRNLLTKARQLVADIRSAYAGSDLANIRDLVKELPADDSLRTRLTTFVERQQRVEDGGNDISRITAAADLTLEIRRSLIGTPRKALDRLRLIDILNELSDLIFRSAANWEPATARDQMEKICYLGVAATGTGFIELWEYEVALGNIADPGYQYIWPEMLTAYLDNARRFVEWGTATNRVTYGDVVERYAEFEPKALGFLDDQIRSSVLLPLGQAVGELGDWLARNSDSGNRLMDIESQAQARGLNPGYARGILHLIEGAPDGVEVNNRDIFAFSRPPADLKPVGGILTVSEGNMVSHVQLLARNLGIPNAVLTDRQFEQLKPYDGQEVFYAVSSAGSVVMKPVDEMSETERDLFAVKERSQQKITVPVDRIDLSTRDVLKLSEVDSEDSGVRSGPKAANLGQLKQLFPDNVVNGLVIPFGIFREHLDQQMPGQPDEVSYWEFLNNRFARAAQMEKDGAAPEEIERYTLEQLATLREAINQIKIQGKLIAQLREGFQEQFGGAFGSVPVFLRSDTNMEDLEEFTGAGLNKTVFNVVDQTAILNGIKEVWASPYTERSYRWRQRYLLNPENVFPSILIIPSVDVDNSGVMITKGVTTGNDDDITVAFSRGAGGAVDGQAAEAYLLEHTGRFILQAPARERMHRRLPVTGGSVMVASAFDERILNRKNLEELYVLGQRVEEIMPKAPGVRTEGPFDVELGFKDDKIWLFQIRPFVENDNAQRSEYLQSISPPKREGVYIDLSSKLREED</sequence>
<reference evidence="17 18" key="1">
    <citation type="submission" date="2019-04" db="EMBL/GenBank/DDBJ databases">
        <title>Lewinella litorea sp. nov., isolated from a marine sand.</title>
        <authorList>
            <person name="Yoon J.-H."/>
        </authorList>
    </citation>
    <scope>NUCLEOTIDE SEQUENCE [LARGE SCALE GENOMIC DNA]</scope>
    <source>
        <strain evidence="17 18">HSMS-39</strain>
    </source>
</reference>
<comment type="function">
    <text evidence="2">Catalyzes the phosphorylation of pyruvate to phosphoenolpyruvate.</text>
</comment>
<comment type="catalytic activity">
    <reaction evidence="14">
        <text>pyruvate + ATP + H2O = phosphoenolpyruvate + AMP + phosphate + 2 H(+)</text>
        <dbReference type="Rhea" id="RHEA:11364"/>
        <dbReference type="ChEBI" id="CHEBI:15361"/>
        <dbReference type="ChEBI" id="CHEBI:15377"/>
        <dbReference type="ChEBI" id="CHEBI:15378"/>
        <dbReference type="ChEBI" id="CHEBI:30616"/>
        <dbReference type="ChEBI" id="CHEBI:43474"/>
        <dbReference type="ChEBI" id="CHEBI:58702"/>
        <dbReference type="ChEBI" id="CHEBI:456215"/>
        <dbReference type="EC" id="2.7.9.2"/>
    </reaction>
</comment>
<keyword evidence="18" id="KW-1185">Reference proteome</keyword>
<keyword evidence="12" id="KW-0460">Magnesium</keyword>
<evidence type="ECO:0000256" key="13">
    <source>
        <dbReference type="ARBA" id="ARBA00033470"/>
    </source>
</evidence>
<dbReference type="SUPFAM" id="SSF56059">
    <property type="entry name" value="Glutathione synthetase ATP-binding domain-like"/>
    <property type="match status" value="1"/>
</dbReference>
<keyword evidence="9" id="KW-0547">Nucleotide-binding</keyword>
<dbReference type="PANTHER" id="PTHR43030">
    <property type="entry name" value="PHOSPHOENOLPYRUVATE SYNTHASE"/>
    <property type="match status" value="1"/>
</dbReference>
<dbReference type="InterPro" id="IPR006319">
    <property type="entry name" value="PEP_synth"/>
</dbReference>
<evidence type="ECO:0000256" key="2">
    <source>
        <dbReference type="ARBA" id="ARBA00002988"/>
    </source>
</evidence>
<dbReference type="InterPro" id="IPR002192">
    <property type="entry name" value="PPDK_AMP/ATP-bd"/>
</dbReference>
<evidence type="ECO:0000256" key="14">
    <source>
        <dbReference type="ARBA" id="ARBA00047700"/>
    </source>
</evidence>
<feature type="signal peptide" evidence="15">
    <location>
        <begin position="1"/>
        <end position="27"/>
    </location>
</feature>
<comment type="similarity">
    <text evidence="4">Belongs to the PEP-utilizing enzyme family.</text>
</comment>
<evidence type="ECO:0000256" key="8">
    <source>
        <dbReference type="ARBA" id="ARBA00022723"/>
    </source>
</evidence>
<dbReference type="InterPro" id="IPR013815">
    <property type="entry name" value="ATP_grasp_subdomain_1"/>
</dbReference>
<dbReference type="Gene3D" id="3.30.1490.20">
    <property type="entry name" value="ATP-grasp fold, A domain"/>
    <property type="match status" value="1"/>
</dbReference>
<evidence type="ECO:0000256" key="1">
    <source>
        <dbReference type="ARBA" id="ARBA00001946"/>
    </source>
</evidence>
<dbReference type="RefSeq" id="WP_136456183.1">
    <property type="nucleotide sequence ID" value="NZ_SRSF01000001.1"/>
</dbReference>
<keyword evidence="15" id="KW-0732">Signal</keyword>
<evidence type="ECO:0000256" key="7">
    <source>
        <dbReference type="ARBA" id="ARBA00022679"/>
    </source>
</evidence>
<comment type="pathway">
    <text evidence="3">Carbohydrate biosynthesis; gluconeogenesis.</text>
</comment>
<evidence type="ECO:0000313" key="17">
    <source>
        <dbReference type="EMBL" id="THH41357.1"/>
    </source>
</evidence>
<evidence type="ECO:0000256" key="12">
    <source>
        <dbReference type="ARBA" id="ARBA00022842"/>
    </source>
</evidence>
<proteinExistence type="inferred from homology"/>
<comment type="caution">
    <text evidence="17">The sequence shown here is derived from an EMBL/GenBank/DDBJ whole genome shotgun (WGS) entry which is preliminary data.</text>
</comment>
<evidence type="ECO:0000256" key="4">
    <source>
        <dbReference type="ARBA" id="ARBA00007837"/>
    </source>
</evidence>
<organism evidence="17 18">
    <name type="scientific">Neolewinella litorea</name>
    <dbReference type="NCBI Taxonomy" id="2562452"/>
    <lineage>
        <taxon>Bacteria</taxon>
        <taxon>Pseudomonadati</taxon>
        <taxon>Bacteroidota</taxon>
        <taxon>Saprospiria</taxon>
        <taxon>Saprospirales</taxon>
        <taxon>Lewinellaceae</taxon>
        <taxon>Neolewinella</taxon>
    </lineage>
</organism>
<keyword evidence="17" id="KW-0670">Pyruvate</keyword>
<keyword evidence="10" id="KW-0418">Kinase</keyword>
<evidence type="ECO:0000256" key="5">
    <source>
        <dbReference type="ARBA" id="ARBA00011996"/>
    </source>
</evidence>